<dbReference type="PANTHER" id="PTHR23530:SF1">
    <property type="entry name" value="PERMEASE, MAJOR FACILITATOR SUPERFAMILY-RELATED"/>
    <property type="match status" value="1"/>
</dbReference>
<dbReference type="SUPFAM" id="SSF103473">
    <property type="entry name" value="MFS general substrate transporter"/>
    <property type="match status" value="1"/>
</dbReference>
<keyword evidence="1" id="KW-0472">Membrane</keyword>
<dbReference type="Gene3D" id="1.20.1250.20">
    <property type="entry name" value="MFS general substrate transporter like domains"/>
    <property type="match status" value="1"/>
</dbReference>
<gene>
    <name evidence="2" type="ORF">GCM10022255_036780</name>
</gene>
<dbReference type="PROSITE" id="PS51257">
    <property type="entry name" value="PROKAR_LIPOPROTEIN"/>
    <property type="match status" value="1"/>
</dbReference>
<dbReference type="Pfam" id="PF07690">
    <property type="entry name" value="MFS_1"/>
    <property type="match status" value="1"/>
</dbReference>
<dbReference type="InterPro" id="IPR036259">
    <property type="entry name" value="MFS_trans_sf"/>
</dbReference>
<keyword evidence="1" id="KW-1133">Transmembrane helix</keyword>
<dbReference type="EMBL" id="BAABAT010000008">
    <property type="protein sequence ID" value="GAA4250043.1"/>
    <property type="molecule type" value="Genomic_DNA"/>
</dbReference>
<keyword evidence="1" id="KW-0812">Transmembrane</keyword>
<accession>A0ABP8D8P2</accession>
<dbReference type="Proteomes" id="UP001500620">
    <property type="component" value="Unassembled WGS sequence"/>
</dbReference>
<feature type="transmembrane region" description="Helical" evidence="1">
    <location>
        <begin position="329"/>
        <end position="351"/>
    </location>
</feature>
<evidence type="ECO:0000313" key="2">
    <source>
        <dbReference type="EMBL" id="GAA4250043.1"/>
    </source>
</evidence>
<comment type="caution">
    <text evidence="2">The sequence shown here is derived from an EMBL/GenBank/DDBJ whole genome shotgun (WGS) entry which is preliminary data.</text>
</comment>
<name>A0ABP8D8P2_9ACTN</name>
<feature type="transmembrane region" description="Helical" evidence="1">
    <location>
        <begin position="357"/>
        <end position="375"/>
    </location>
</feature>
<evidence type="ECO:0000256" key="1">
    <source>
        <dbReference type="SAM" id="Phobius"/>
    </source>
</evidence>
<evidence type="ECO:0008006" key="4">
    <source>
        <dbReference type="Google" id="ProtNLM"/>
    </source>
</evidence>
<feature type="transmembrane region" description="Helical" evidence="1">
    <location>
        <begin position="240"/>
        <end position="260"/>
    </location>
</feature>
<dbReference type="InterPro" id="IPR053160">
    <property type="entry name" value="MFS_DHA3_Transporter"/>
</dbReference>
<evidence type="ECO:0000313" key="3">
    <source>
        <dbReference type="Proteomes" id="UP001500620"/>
    </source>
</evidence>
<dbReference type="CDD" id="cd06174">
    <property type="entry name" value="MFS"/>
    <property type="match status" value="1"/>
</dbReference>
<feature type="transmembrane region" description="Helical" evidence="1">
    <location>
        <begin position="37"/>
        <end position="62"/>
    </location>
</feature>
<dbReference type="PANTHER" id="PTHR23530">
    <property type="entry name" value="TRANSPORT PROTEIN-RELATED"/>
    <property type="match status" value="1"/>
</dbReference>
<feature type="transmembrane region" description="Helical" evidence="1">
    <location>
        <begin position="272"/>
        <end position="289"/>
    </location>
</feature>
<keyword evidence="3" id="KW-1185">Reference proteome</keyword>
<dbReference type="InterPro" id="IPR011701">
    <property type="entry name" value="MFS"/>
</dbReference>
<feature type="transmembrane region" description="Helical" evidence="1">
    <location>
        <begin position="156"/>
        <end position="176"/>
    </location>
</feature>
<organism evidence="2 3">
    <name type="scientific">Dactylosporangium darangshiense</name>
    <dbReference type="NCBI Taxonomy" id="579108"/>
    <lineage>
        <taxon>Bacteria</taxon>
        <taxon>Bacillati</taxon>
        <taxon>Actinomycetota</taxon>
        <taxon>Actinomycetes</taxon>
        <taxon>Micromonosporales</taxon>
        <taxon>Micromonosporaceae</taxon>
        <taxon>Dactylosporangium</taxon>
    </lineage>
</organism>
<feature type="transmembrane region" description="Helical" evidence="1">
    <location>
        <begin position="69"/>
        <end position="88"/>
    </location>
</feature>
<reference evidence="3" key="1">
    <citation type="journal article" date="2019" name="Int. J. Syst. Evol. Microbiol.">
        <title>The Global Catalogue of Microorganisms (GCM) 10K type strain sequencing project: providing services to taxonomists for standard genome sequencing and annotation.</title>
        <authorList>
            <consortium name="The Broad Institute Genomics Platform"/>
            <consortium name="The Broad Institute Genome Sequencing Center for Infectious Disease"/>
            <person name="Wu L."/>
            <person name="Ma J."/>
        </authorList>
    </citation>
    <scope>NUCLEOTIDE SEQUENCE [LARGE SCALE GENOMIC DNA]</scope>
    <source>
        <strain evidence="3">JCM 17441</strain>
    </source>
</reference>
<dbReference type="RefSeq" id="WP_345128179.1">
    <property type="nucleotide sequence ID" value="NZ_BAABAT010000008.1"/>
</dbReference>
<protein>
    <recommendedName>
        <fullName evidence="4">MFS transporter</fullName>
    </recommendedName>
</protein>
<proteinExistence type="predicted"/>
<sequence length="400" mass="40219">MRPYAVFLIVAGCTAFGSSCAYTLNLVFQIGVVGLDPLGLVLVGTVLEVVYLVAQVPMGILADLRGRRLPVVLGVLLTGAATVLQGAAPTVPATIAGTALFGVGAACFDGAFEAWAADELGEAGIGAALVRGAQLAQAASIAGMLAASALSAADPSLPLLAGGAVWLALGLLLLPAMRARPAPRGRPEDLLAGLRAANRAPRVRAMAFATLFVALGREGFDRLGQAHLLDALPGAGASASLWLGGLAITTTLAAIPLTRLLGNLLPGDGPAFAWLLSAQVAAMAVFALADRFALAAAAAVVAGALRSAADPLWTAWLVARTAPATRATVLSAIGMLSATGEIAGGPPAGWIGRRFSVARALLACAAVTLPGVVFLKRAGAPRDRRRGGADAEREPARSGD</sequence>